<evidence type="ECO:0000256" key="1">
    <source>
        <dbReference type="SAM" id="Coils"/>
    </source>
</evidence>
<dbReference type="GO" id="GO:0006355">
    <property type="term" value="P:regulation of DNA-templated transcription"/>
    <property type="evidence" value="ECO:0007669"/>
    <property type="project" value="InterPro"/>
</dbReference>
<dbReference type="InterPro" id="IPR036390">
    <property type="entry name" value="WH_DNA-bd_sf"/>
</dbReference>
<reference evidence="3 4" key="1">
    <citation type="submission" date="2018-06" db="EMBL/GenBank/DDBJ databases">
        <title>Extensive metabolic versatility and redundancy in microbially diverse, dynamic hydrothermal sediments.</title>
        <authorList>
            <person name="Dombrowski N."/>
            <person name="Teske A."/>
            <person name="Baker B.J."/>
        </authorList>
    </citation>
    <scope>NUCLEOTIDE SEQUENCE [LARGE SCALE GENOMIC DNA]</scope>
    <source>
        <strain evidence="3">B30_G17</strain>
    </source>
</reference>
<dbReference type="GO" id="GO:0003677">
    <property type="term" value="F:DNA binding"/>
    <property type="evidence" value="ECO:0007669"/>
    <property type="project" value="InterPro"/>
</dbReference>
<dbReference type="InterPro" id="IPR005471">
    <property type="entry name" value="Tscrpt_reg_IclR_N"/>
</dbReference>
<dbReference type="InterPro" id="IPR036388">
    <property type="entry name" value="WH-like_DNA-bd_sf"/>
</dbReference>
<comment type="caution">
    <text evidence="3">The sequence shown here is derived from an EMBL/GenBank/DDBJ whole genome shotgun (WGS) entry which is preliminary data.</text>
</comment>
<sequence>MRKKKRLDYMKKIIDLLSSERSLRLIDIARKTNIPIASVQKALADLERIGILRRDPETKLWYLASFFRGKQTFRTKEEYELALKHSQKILDLKDNQHVDLEFLLDGLTICELKLNLRGKEGKMINYPLFLSHLRTGYEDIYKTFKKYVKLVKELIERGIIDSAAISNGRIEIIGEKFGIDYTKLNLKSIELSKKYRTQLTSYPSWFKPSWRKNKEEELKKIIELKEKNKDLILKYKKLRAELIGRFYQIMMDVIHGIPLRGSCPHCPHNKIEIIEKSEGKI</sequence>
<evidence type="ECO:0000259" key="2">
    <source>
        <dbReference type="Pfam" id="PF09339"/>
    </source>
</evidence>
<evidence type="ECO:0000313" key="4">
    <source>
        <dbReference type="Proteomes" id="UP000281962"/>
    </source>
</evidence>
<name>A0A497EWA8_9CREN</name>
<dbReference type="Pfam" id="PF09339">
    <property type="entry name" value="HTH_IclR"/>
    <property type="match status" value="1"/>
</dbReference>
<protein>
    <recommendedName>
        <fullName evidence="2">HTH iclR-type domain-containing protein</fullName>
    </recommendedName>
</protein>
<keyword evidence="1" id="KW-0175">Coiled coil</keyword>
<feature type="coiled-coil region" evidence="1">
    <location>
        <begin position="211"/>
        <end position="241"/>
    </location>
</feature>
<dbReference type="Gene3D" id="1.10.10.10">
    <property type="entry name" value="Winged helix-like DNA-binding domain superfamily/Winged helix DNA-binding domain"/>
    <property type="match status" value="1"/>
</dbReference>
<dbReference type="SUPFAM" id="SSF46785">
    <property type="entry name" value="Winged helix' DNA-binding domain"/>
    <property type="match status" value="1"/>
</dbReference>
<feature type="domain" description="HTH iclR-type" evidence="2">
    <location>
        <begin position="13"/>
        <end position="56"/>
    </location>
</feature>
<organism evidence="3 4">
    <name type="scientific">Thermoproteota archaeon</name>
    <dbReference type="NCBI Taxonomy" id="2056631"/>
    <lineage>
        <taxon>Archaea</taxon>
        <taxon>Thermoproteota</taxon>
    </lineage>
</organism>
<gene>
    <name evidence="3" type="ORF">DRJ21_00260</name>
</gene>
<dbReference type="EMBL" id="QMQY01000004">
    <property type="protein sequence ID" value="RLE51389.1"/>
    <property type="molecule type" value="Genomic_DNA"/>
</dbReference>
<dbReference type="AlphaFoldDB" id="A0A497EWA8"/>
<dbReference type="Proteomes" id="UP000281962">
    <property type="component" value="Unassembled WGS sequence"/>
</dbReference>
<evidence type="ECO:0000313" key="3">
    <source>
        <dbReference type="EMBL" id="RLE51389.1"/>
    </source>
</evidence>
<accession>A0A497EWA8</accession>
<proteinExistence type="predicted"/>